<dbReference type="PANTHER" id="PTHR32309">
    <property type="entry name" value="TYROSINE-PROTEIN KINASE"/>
    <property type="match status" value="1"/>
</dbReference>
<dbReference type="SUPFAM" id="SSF52540">
    <property type="entry name" value="P-loop containing nucleoside triphosphate hydrolases"/>
    <property type="match status" value="1"/>
</dbReference>
<keyword evidence="3" id="KW-0808">Transferase</keyword>
<dbReference type="OrthoDB" id="9794577at2"/>
<dbReference type="InterPro" id="IPR025669">
    <property type="entry name" value="AAA_dom"/>
</dbReference>
<keyword evidence="4" id="KW-0547">Nucleotide-binding</keyword>
<comment type="catalytic activity">
    <reaction evidence="8">
        <text>L-tyrosyl-[protein] + ATP = O-phospho-L-tyrosyl-[protein] + ADP + H(+)</text>
        <dbReference type="Rhea" id="RHEA:10596"/>
        <dbReference type="Rhea" id="RHEA-COMP:10136"/>
        <dbReference type="Rhea" id="RHEA-COMP:20101"/>
        <dbReference type="ChEBI" id="CHEBI:15378"/>
        <dbReference type="ChEBI" id="CHEBI:30616"/>
        <dbReference type="ChEBI" id="CHEBI:46858"/>
        <dbReference type="ChEBI" id="CHEBI:61978"/>
        <dbReference type="ChEBI" id="CHEBI:456216"/>
        <dbReference type="EC" id="2.7.10.2"/>
    </reaction>
</comment>
<dbReference type="EMBL" id="VTEV01000002">
    <property type="protein sequence ID" value="TYS69694.1"/>
    <property type="molecule type" value="Genomic_DNA"/>
</dbReference>
<dbReference type="GO" id="GO:0005524">
    <property type="term" value="F:ATP binding"/>
    <property type="evidence" value="ECO:0007669"/>
    <property type="project" value="UniProtKB-KW"/>
</dbReference>
<dbReference type="GO" id="GO:0005886">
    <property type="term" value="C:plasma membrane"/>
    <property type="evidence" value="ECO:0007669"/>
    <property type="project" value="UniProtKB-ARBA"/>
</dbReference>
<accession>A0A5D4T6K4</accession>
<evidence type="ECO:0000256" key="2">
    <source>
        <dbReference type="ARBA" id="ARBA00011903"/>
    </source>
</evidence>
<keyword evidence="9" id="KW-0175">Coiled coil</keyword>
<keyword evidence="7" id="KW-0829">Tyrosine-protein kinase</keyword>
<evidence type="ECO:0000256" key="8">
    <source>
        <dbReference type="ARBA" id="ARBA00051245"/>
    </source>
</evidence>
<evidence type="ECO:0000259" key="10">
    <source>
        <dbReference type="Pfam" id="PF13614"/>
    </source>
</evidence>
<dbReference type="AlphaFoldDB" id="A0A5D4T6K4"/>
<comment type="similarity">
    <text evidence="1">Belongs to the CpsD/CapB family.</text>
</comment>
<dbReference type="NCBIfam" id="TIGR01007">
    <property type="entry name" value="eps_fam"/>
    <property type="match status" value="1"/>
</dbReference>
<evidence type="ECO:0000256" key="7">
    <source>
        <dbReference type="ARBA" id="ARBA00023137"/>
    </source>
</evidence>
<protein>
    <recommendedName>
        <fullName evidence="2">non-specific protein-tyrosine kinase</fullName>
        <ecNumber evidence="2">2.7.10.2</ecNumber>
    </recommendedName>
</protein>
<evidence type="ECO:0000313" key="12">
    <source>
        <dbReference type="Proteomes" id="UP000322524"/>
    </source>
</evidence>
<dbReference type="PANTHER" id="PTHR32309:SF13">
    <property type="entry name" value="FERRIC ENTEROBACTIN TRANSPORT PROTEIN FEPE"/>
    <property type="match status" value="1"/>
</dbReference>
<sequence length="256" mass="28411">MFRKRSGNKDKRKLEQGVRRLALKKNKLKNKAKATTSRHLISDKLPKSPISEQYRTIRTNIQFSSVDKQLRSIMVTSSGPSEGKSTTASNLAVVNAQQGKKVLFVDADLRKPTAHYTFQQDNFKGLTTVLTRQSTLLETIFPTRIPNLDILTSGPIPPNPAELLSSKMMEELLVSAYHEYDVVIFDTPPVLAVTDAQILANQCDGTILVIASGTTDKDSAIKAKELLNSAKAKLLGVVLNMKKQNDSSYYYYYGGK</sequence>
<comment type="caution">
    <text evidence="11">The sequence shown here is derived from an EMBL/GenBank/DDBJ whole genome shotgun (WGS) entry which is preliminary data.</text>
</comment>
<dbReference type="STRING" id="79883.GCA_001636495_00896"/>
<evidence type="ECO:0000256" key="5">
    <source>
        <dbReference type="ARBA" id="ARBA00022777"/>
    </source>
</evidence>
<keyword evidence="5 11" id="KW-0418">Kinase</keyword>
<evidence type="ECO:0000256" key="9">
    <source>
        <dbReference type="SAM" id="Coils"/>
    </source>
</evidence>
<dbReference type="InterPro" id="IPR005702">
    <property type="entry name" value="Wzc-like_C"/>
</dbReference>
<organism evidence="11 12">
    <name type="scientific">Sutcliffiella horikoshii</name>
    <dbReference type="NCBI Taxonomy" id="79883"/>
    <lineage>
        <taxon>Bacteria</taxon>
        <taxon>Bacillati</taxon>
        <taxon>Bacillota</taxon>
        <taxon>Bacilli</taxon>
        <taxon>Bacillales</taxon>
        <taxon>Bacillaceae</taxon>
        <taxon>Sutcliffiella</taxon>
    </lineage>
</organism>
<evidence type="ECO:0000256" key="4">
    <source>
        <dbReference type="ARBA" id="ARBA00022741"/>
    </source>
</evidence>
<name>A0A5D4T6K4_9BACI</name>
<evidence type="ECO:0000256" key="1">
    <source>
        <dbReference type="ARBA" id="ARBA00007316"/>
    </source>
</evidence>
<feature type="coiled-coil region" evidence="9">
    <location>
        <begin position="11"/>
        <end position="38"/>
    </location>
</feature>
<dbReference type="Proteomes" id="UP000322524">
    <property type="component" value="Unassembled WGS sequence"/>
</dbReference>
<proteinExistence type="inferred from homology"/>
<evidence type="ECO:0000313" key="11">
    <source>
        <dbReference type="EMBL" id="TYS69694.1"/>
    </source>
</evidence>
<dbReference type="InterPro" id="IPR027417">
    <property type="entry name" value="P-loop_NTPase"/>
</dbReference>
<dbReference type="Gene3D" id="3.40.50.300">
    <property type="entry name" value="P-loop containing nucleotide triphosphate hydrolases"/>
    <property type="match status" value="1"/>
</dbReference>
<dbReference type="GO" id="GO:0042802">
    <property type="term" value="F:identical protein binding"/>
    <property type="evidence" value="ECO:0007669"/>
    <property type="project" value="UniProtKB-ARBA"/>
</dbReference>
<evidence type="ECO:0000256" key="6">
    <source>
        <dbReference type="ARBA" id="ARBA00022840"/>
    </source>
</evidence>
<feature type="domain" description="AAA" evidence="10">
    <location>
        <begin position="83"/>
        <end position="201"/>
    </location>
</feature>
<dbReference type="FunFam" id="3.40.50.300:FF:000527">
    <property type="entry name" value="Tyrosine-protein kinase etk"/>
    <property type="match status" value="1"/>
</dbReference>
<reference evidence="11 12" key="1">
    <citation type="submission" date="2019-08" db="EMBL/GenBank/DDBJ databases">
        <title>Bacillus genomes from the desert of Cuatro Cienegas, Coahuila.</title>
        <authorList>
            <person name="Olmedo-Alvarez G."/>
        </authorList>
    </citation>
    <scope>NUCLEOTIDE SEQUENCE [LARGE SCALE GENOMIC DNA]</scope>
    <source>
        <strain evidence="11 12">CH28_1T</strain>
    </source>
</reference>
<evidence type="ECO:0000256" key="3">
    <source>
        <dbReference type="ARBA" id="ARBA00022679"/>
    </source>
</evidence>
<dbReference type="InterPro" id="IPR050445">
    <property type="entry name" value="Bact_polysacc_biosynth/exp"/>
</dbReference>
<dbReference type="GO" id="GO:0004715">
    <property type="term" value="F:non-membrane spanning protein tyrosine kinase activity"/>
    <property type="evidence" value="ECO:0007669"/>
    <property type="project" value="UniProtKB-EC"/>
</dbReference>
<keyword evidence="6" id="KW-0067">ATP-binding</keyword>
<dbReference type="Pfam" id="PF13614">
    <property type="entry name" value="AAA_31"/>
    <property type="match status" value="1"/>
</dbReference>
<dbReference type="EC" id="2.7.10.2" evidence="2"/>
<gene>
    <name evidence="11" type="ORF">FZC76_05510</name>
</gene>
<dbReference type="CDD" id="cd05387">
    <property type="entry name" value="BY-kinase"/>
    <property type="match status" value="1"/>
</dbReference>